<name>A0A238JXT0_9RHOB</name>
<evidence type="ECO:0000256" key="2">
    <source>
        <dbReference type="SAM" id="SignalP"/>
    </source>
</evidence>
<sequence length="99" mass="10079">MYHPLSYVSVICLGGLMLLGTVAQAQTGHRGPDLGKIASEIGVPQSALQSCLGDRPKPGKRPERPDAGKIASCLSKAGHPSTAKAVEKALAAAAPPPRG</sequence>
<feature type="signal peptide" evidence="2">
    <location>
        <begin position="1"/>
        <end position="25"/>
    </location>
</feature>
<dbReference type="EMBL" id="FXYG01000001">
    <property type="protein sequence ID" value="SMX35303.1"/>
    <property type="molecule type" value="Genomic_DNA"/>
</dbReference>
<organism evidence="3 4">
    <name type="scientific">Ruegeria arenilitoris</name>
    <dbReference type="NCBI Taxonomy" id="1173585"/>
    <lineage>
        <taxon>Bacteria</taxon>
        <taxon>Pseudomonadati</taxon>
        <taxon>Pseudomonadota</taxon>
        <taxon>Alphaproteobacteria</taxon>
        <taxon>Rhodobacterales</taxon>
        <taxon>Roseobacteraceae</taxon>
        <taxon>Ruegeria</taxon>
    </lineage>
</organism>
<evidence type="ECO:0000313" key="4">
    <source>
        <dbReference type="Proteomes" id="UP000202485"/>
    </source>
</evidence>
<dbReference type="OrthoDB" id="7874701at2"/>
<reference evidence="4" key="1">
    <citation type="submission" date="2017-05" db="EMBL/GenBank/DDBJ databases">
        <authorList>
            <person name="Rodrigo-Torres L."/>
            <person name="Arahal R. D."/>
            <person name="Lucena T."/>
        </authorList>
    </citation>
    <scope>NUCLEOTIDE SEQUENCE [LARGE SCALE GENOMIC DNA]</scope>
    <source>
        <strain evidence="4">CECT 8715</strain>
    </source>
</reference>
<dbReference type="AlphaFoldDB" id="A0A238JXT0"/>
<gene>
    <name evidence="3" type="ORF">RUA8715_00896</name>
</gene>
<feature type="region of interest" description="Disordered" evidence="1">
    <location>
        <begin position="49"/>
        <end position="68"/>
    </location>
</feature>
<keyword evidence="2" id="KW-0732">Signal</keyword>
<feature type="chain" id="PRO_5013371372" evidence="2">
    <location>
        <begin position="26"/>
        <end position="99"/>
    </location>
</feature>
<feature type="compositionally biased region" description="Basic and acidic residues" evidence="1">
    <location>
        <begin position="54"/>
        <end position="67"/>
    </location>
</feature>
<dbReference type="RefSeq" id="WP_093962404.1">
    <property type="nucleotide sequence ID" value="NZ_FXYG01000001.1"/>
</dbReference>
<dbReference type="Proteomes" id="UP000202485">
    <property type="component" value="Unassembled WGS sequence"/>
</dbReference>
<proteinExistence type="predicted"/>
<accession>A0A238JXT0</accession>
<keyword evidence="4" id="KW-1185">Reference proteome</keyword>
<evidence type="ECO:0000256" key="1">
    <source>
        <dbReference type="SAM" id="MobiDB-lite"/>
    </source>
</evidence>
<evidence type="ECO:0000313" key="3">
    <source>
        <dbReference type="EMBL" id="SMX35303.1"/>
    </source>
</evidence>
<protein>
    <submittedName>
        <fullName evidence="3">Uncharacterized protein</fullName>
    </submittedName>
</protein>